<organism evidence="1 2">
    <name type="scientific">Saccharopolyspora phatthalungensis</name>
    <dbReference type="NCBI Taxonomy" id="664693"/>
    <lineage>
        <taxon>Bacteria</taxon>
        <taxon>Bacillati</taxon>
        <taxon>Actinomycetota</taxon>
        <taxon>Actinomycetes</taxon>
        <taxon>Pseudonocardiales</taxon>
        <taxon>Pseudonocardiaceae</taxon>
        <taxon>Saccharopolyspora</taxon>
    </lineage>
</organism>
<evidence type="ECO:0000313" key="1">
    <source>
        <dbReference type="EMBL" id="MBB5157575.1"/>
    </source>
</evidence>
<dbReference type="RefSeq" id="WP_221467307.1">
    <property type="nucleotide sequence ID" value="NZ_JACHIW010000001.1"/>
</dbReference>
<evidence type="ECO:0000313" key="2">
    <source>
        <dbReference type="Proteomes" id="UP000584374"/>
    </source>
</evidence>
<proteinExistence type="predicted"/>
<comment type="caution">
    <text evidence="1">The sequence shown here is derived from an EMBL/GenBank/DDBJ whole genome shotgun (WGS) entry which is preliminary data.</text>
</comment>
<protein>
    <submittedName>
        <fullName evidence="1">Uncharacterized protein</fullName>
    </submittedName>
</protein>
<name>A0A840QGC6_9PSEU</name>
<dbReference type="AlphaFoldDB" id="A0A840QGC6"/>
<sequence>MAALEADSLAYLTVREGEDNDGRFWEIGVIGHGPGAATLADQVVSAIIEWDRDYGNDAPEPGFRMGATAHRDMLKATDPRFIIDKTFSRLVIDWV</sequence>
<accession>A0A840QGC6</accession>
<keyword evidence="2" id="KW-1185">Reference proteome</keyword>
<gene>
    <name evidence="1" type="ORF">BJ970_005109</name>
</gene>
<reference evidence="1 2" key="1">
    <citation type="submission" date="2020-08" db="EMBL/GenBank/DDBJ databases">
        <title>Sequencing the genomes of 1000 actinobacteria strains.</title>
        <authorList>
            <person name="Klenk H.-P."/>
        </authorList>
    </citation>
    <scope>NUCLEOTIDE SEQUENCE [LARGE SCALE GENOMIC DNA]</scope>
    <source>
        <strain evidence="1 2">DSM 45584</strain>
    </source>
</reference>
<dbReference type="Proteomes" id="UP000584374">
    <property type="component" value="Unassembled WGS sequence"/>
</dbReference>
<dbReference type="EMBL" id="JACHIW010000001">
    <property type="protein sequence ID" value="MBB5157575.1"/>
    <property type="molecule type" value="Genomic_DNA"/>
</dbReference>